<sequence length="389" mass="42672">MTHPGDEALLHDSFARARAHAFYRDHFAGVDDHRTAPATDKAVLKPHLDRFAPGSEPRGVYLVRSGGSTSTPLVFPVDIGENHAQRHALASTLLAEGLFDARTVALNLFGYADLYRTAAILDDLLERCTATSLPMSAHARYEDILAAARRFMPTHLLGTPSKLQLFAEFLSTTGARLEIPQLLYAGEPLPANAVERFAQSFGTRDFWSLYGGAETGIWAWSDASRKPGLFRILPQVVVEVMSPDSEGFGELAVTNGYRRRFPVFRYLVGDVGRLVEGEGTRLLELRGRNARSFLLAEQHFDLPLFAPLAAGAEAFQIQLRQGEQGGDRLELLLVDPAGNCSTDAAAARLAQLMRDVGPRVGFDVRRVTMAMLHLDPVTAKAPLIADLRR</sequence>
<dbReference type="Pfam" id="PF00501">
    <property type="entry name" value="AMP-binding"/>
    <property type="match status" value="1"/>
</dbReference>
<reference evidence="2 3" key="1">
    <citation type="submission" date="2020-08" db="EMBL/GenBank/DDBJ databases">
        <title>Functional genomics of gut bacteria from endangered species of beetles.</title>
        <authorList>
            <person name="Carlos-Shanley C."/>
        </authorList>
    </citation>
    <scope>NUCLEOTIDE SEQUENCE [LARGE SCALE GENOMIC DNA]</scope>
    <source>
        <strain evidence="2 3">S00224</strain>
    </source>
</reference>
<dbReference type="Gene3D" id="3.40.50.12780">
    <property type="entry name" value="N-terminal domain of ligase-like"/>
    <property type="match status" value="1"/>
</dbReference>
<dbReference type="PANTHER" id="PTHR43845:SF1">
    <property type="entry name" value="BLR5969 PROTEIN"/>
    <property type="match status" value="1"/>
</dbReference>
<keyword evidence="3" id="KW-1185">Reference proteome</keyword>
<feature type="domain" description="AMP-dependent synthetase/ligase" evidence="1">
    <location>
        <begin position="140"/>
        <end position="244"/>
    </location>
</feature>
<dbReference type="InterPro" id="IPR000873">
    <property type="entry name" value="AMP-dep_synth/lig_dom"/>
</dbReference>
<dbReference type="GO" id="GO:0047475">
    <property type="term" value="F:phenylacetate-CoA ligase activity"/>
    <property type="evidence" value="ECO:0007669"/>
    <property type="project" value="UniProtKB-EC"/>
</dbReference>
<name>A0A7W7K4B1_9SPHN</name>
<comment type="caution">
    <text evidence="2">The sequence shown here is derived from an EMBL/GenBank/DDBJ whole genome shotgun (WGS) entry which is preliminary data.</text>
</comment>
<organism evidence="2 3">
    <name type="scientific">Sphingomonas kyeonggiensis</name>
    <dbReference type="NCBI Taxonomy" id="1268553"/>
    <lineage>
        <taxon>Bacteria</taxon>
        <taxon>Pseudomonadati</taxon>
        <taxon>Pseudomonadota</taxon>
        <taxon>Alphaproteobacteria</taxon>
        <taxon>Sphingomonadales</taxon>
        <taxon>Sphingomonadaceae</taxon>
        <taxon>Sphingomonas</taxon>
    </lineage>
</organism>
<accession>A0A7W7K4B1</accession>
<dbReference type="RefSeq" id="WP_184168841.1">
    <property type="nucleotide sequence ID" value="NZ_JACHLN010000003.1"/>
</dbReference>
<gene>
    <name evidence="2" type="ORF">HNP52_003465</name>
</gene>
<evidence type="ECO:0000259" key="1">
    <source>
        <dbReference type="Pfam" id="PF00501"/>
    </source>
</evidence>
<dbReference type="EC" id="6.2.1.30" evidence="2"/>
<dbReference type="AlphaFoldDB" id="A0A7W7K4B1"/>
<protein>
    <submittedName>
        <fullName evidence="2">Phenylacetate-CoA ligase</fullName>
        <ecNumber evidence="2">6.2.1.30</ecNumber>
    </submittedName>
</protein>
<dbReference type="PANTHER" id="PTHR43845">
    <property type="entry name" value="BLR5969 PROTEIN"/>
    <property type="match status" value="1"/>
</dbReference>
<keyword evidence="2" id="KW-0436">Ligase</keyword>
<dbReference type="EMBL" id="JACHLN010000003">
    <property type="protein sequence ID" value="MBB4840373.1"/>
    <property type="molecule type" value="Genomic_DNA"/>
</dbReference>
<proteinExistence type="predicted"/>
<evidence type="ECO:0000313" key="3">
    <source>
        <dbReference type="Proteomes" id="UP000575241"/>
    </source>
</evidence>
<dbReference type="SUPFAM" id="SSF56801">
    <property type="entry name" value="Acetyl-CoA synthetase-like"/>
    <property type="match status" value="1"/>
</dbReference>
<dbReference type="Proteomes" id="UP000575241">
    <property type="component" value="Unassembled WGS sequence"/>
</dbReference>
<dbReference type="InterPro" id="IPR042099">
    <property type="entry name" value="ANL_N_sf"/>
</dbReference>
<evidence type="ECO:0000313" key="2">
    <source>
        <dbReference type="EMBL" id="MBB4840373.1"/>
    </source>
</evidence>